<evidence type="ECO:0000313" key="2">
    <source>
        <dbReference type="EMBL" id="GGD46164.1"/>
    </source>
</evidence>
<dbReference type="InterPro" id="IPR014710">
    <property type="entry name" value="RmlC-like_jellyroll"/>
</dbReference>
<feature type="domain" description="Cyclic nucleotide-binding" evidence="1">
    <location>
        <begin position="15"/>
        <end position="115"/>
    </location>
</feature>
<dbReference type="Proteomes" id="UP000617355">
    <property type="component" value="Unassembled WGS sequence"/>
</dbReference>
<accession>A0ABQ1QTY6</accession>
<protein>
    <recommendedName>
        <fullName evidence="1">Cyclic nucleotide-binding domain-containing protein</fullName>
    </recommendedName>
</protein>
<dbReference type="EMBL" id="BMGI01000006">
    <property type="protein sequence ID" value="GGD46164.1"/>
    <property type="molecule type" value="Genomic_DNA"/>
</dbReference>
<reference evidence="3" key="1">
    <citation type="journal article" date="2019" name="Int. J. Syst. Evol. Microbiol.">
        <title>The Global Catalogue of Microorganisms (GCM) 10K type strain sequencing project: providing services to taxonomists for standard genome sequencing and annotation.</title>
        <authorList>
            <consortium name="The Broad Institute Genomics Platform"/>
            <consortium name="The Broad Institute Genome Sequencing Center for Infectious Disease"/>
            <person name="Wu L."/>
            <person name="Ma J."/>
        </authorList>
    </citation>
    <scope>NUCLEOTIDE SEQUENCE [LARGE SCALE GENOMIC DNA]</scope>
    <source>
        <strain evidence="3">CGMCC 1.12922</strain>
    </source>
</reference>
<keyword evidence="3" id="KW-1185">Reference proteome</keyword>
<dbReference type="CDD" id="cd00038">
    <property type="entry name" value="CAP_ED"/>
    <property type="match status" value="1"/>
</dbReference>
<dbReference type="SMART" id="SM00100">
    <property type="entry name" value="cNMP"/>
    <property type="match status" value="1"/>
</dbReference>
<evidence type="ECO:0000313" key="3">
    <source>
        <dbReference type="Proteomes" id="UP000617355"/>
    </source>
</evidence>
<comment type="caution">
    <text evidence="2">The sequence shown here is derived from an EMBL/GenBank/DDBJ whole genome shotgun (WGS) entry which is preliminary data.</text>
</comment>
<dbReference type="InterPro" id="IPR000595">
    <property type="entry name" value="cNMP-bd_dom"/>
</dbReference>
<gene>
    <name evidence="2" type="ORF">GCM10011358_32280</name>
</gene>
<name>A0ABQ1QTY6_9RHOB</name>
<dbReference type="Pfam" id="PF00027">
    <property type="entry name" value="cNMP_binding"/>
    <property type="match status" value="1"/>
</dbReference>
<dbReference type="InterPro" id="IPR018490">
    <property type="entry name" value="cNMP-bd_dom_sf"/>
</dbReference>
<proteinExistence type="predicted"/>
<dbReference type="SUPFAM" id="SSF51206">
    <property type="entry name" value="cAMP-binding domain-like"/>
    <property type="match status" value="1"/>
</dbReference>
<dbReference type="RefSeq" id="WP_229738318.1">
    <property type="nucleotide sequence ID" value="NZ_BMGI01000006.1"/>
</dbReference>
<dbReference type="PROSITE" id="PS50042">
    <property type="entry name" value="CNMP_BINDING_3"/>
    <property type="match status" value="1"/>
</dbReference>
<evidence type="ECO:0000259" key="1">
    <source>
        <dbReference type="PROSITE" id="PS50042"/>
    </source>
</evidence>
<organism evidence="2 3">
    <name type="scientific">Sinisalibacter lacisalsi</name>
    <dbReference type="NCBI Taxonomy" id="1526570"/>
    <lineage>
        <taxon>Bacteria</taxon>
        <taxon>Pseudomonadati</taxon>
        <taxon>Pseudomonadota</taxon>
        <taxon>Alphaproteobacteria</taxon>
        <taxon>Rhodobacterales</taxon>
        <taxon>Roseobacteraceae</taxon>
        <taxon>Sinisalibacter</taxon>
    </lineage>
</organism>
<dbReference type="Gene3D" id="2.60.120.10">
    <property type="entry name" value="Jelly Rolls"/>
    <property type="match status" value="1"/>
</dbReference>
<sequence>MAIEGLQRILAGHPLFRDLSPAFLDMLAGCAKNVRFAADTYMFHEGDDADFLYLVRDGHAALEISAPGHGRMVFQTVSGGGVIGLSWLVPPYRWRFDARAKEDLRAIAFDAKCLRGKCDADPALGYAVMKRILPALVDRLHDTRVQMLDLYDARP</sequence>